<feature type="transmembrane region" description="Helical" evidence="1">
    <location>
        <begin position="23"/>
        <end position="45"/>
    </location>
</feature>
<keyword evidence="1" id="KW-0472">Membrane</keyword>
<keyword evidence="1" id="KW-0812">Transmembrane</keyword>
<keyword evidence="3" id="KW-1185">Reference proteome</keyword>
<dbReference type="Proteomes" id="UP000186817">
    <property type="component" value="Unassembled WGS sequence"/>
</dbReference>
<gene>
    <name evidence="2" type="ORF">AK812_SmicGene34269</name>
</gene>
<evidence type="ECO:0000256" key="1">
    <source>
        <dbReference type="SAM" id="Phobius"/>
    </source>
</evidence>
<evidence type="ECO:0000313" key="3">
    <source>
        <dbReference type="Proteomes" id="UP000186817"/>
    </source>
</evidence>
<dbReference type="EMBL" id="LSRX01001016">
    <property type="protein sequence ID" value="OLP84822.1"/>
    <property type="molecule type" value="Genomic_DNA"/>
</dbReference>
<sequence length="67" mass="7622">MPLNILWTQSIFQLLPKAGPRSIVLWIVSSVSLLITLGFISVWGWREHRLEVWAPKYGPLGLSRVHG</sequence>
<dbReference type="AlphaFoldDB" id="A0A1Q9CPG5"/>
<reference evidence="2 3" key="1">
    <citation type="submission" date="2016-02" db="EMBL/GenBank/DDBJ databases">
        <title>Genome analysis of coral dinoflagellate symbionts highlights evolutionary adaptations to a symbiotic lifestyle.</title>
        <authorList>
            <person name="Aranda M."/>
            <person name="Li Y."/>
            <person name="Liew Y.J."/>
            <person name="Baumgarten S."/>
            <person name="Simakov O."/>
            <person name="Wilson M."/>
            <person name="Piel J."/>
            <person name="Ashoor H."/>
            <person name="Bougouffa S."/>
            <person name="Bajic V.B."/>
            <person name="Ryu T."/>
            <person name="Ravasi T."/>
            <person name="Bayer T."/>
            <person name="Micklem G."/>
            <person name="Kim H."/>
            <person name="Bhak J."/>
            <person name="Lajeunesse T.C."/>
            <person name="Voolstra C.R."/>
        </authorList>
    </citation>
    <scope>NUCLEOTIDE SEQUENCE [LARGE SCALE GENOMIC DNA]</scope>
    <source>
        <strain evidence="2 3">CCMP2467</strain>
    </source>
</reference>
<evidence type="ECO:0000313" key="2">
    <source>
        <dbReference type="EMBL" id="OLP84822.1"/>
    </source>
</evidence>
<protein>
    <submittedName>
        <fullName evidence="2">Uncharacterized protein</fullName>
    </submittedName>
</protein>
<organism evidence="2 3">
    <name type="scientific">Symbiodinium microadriaticum</name>
    <name type="common">Dinoflagellate</name>
    <name type="synonym">Zooxanthella microadriatica</name>
    <dbReference type="NCBI Taxonomy" id="2951"/>
    <lineage>
        <taxon>Eukaryota</taxon>
        <taxon>Sar</taxon>
        <taxon>Alveolata</taxon>
        <taxon>Dinophyceae</taxon>
        <taxon>Suessiales</taxon>
        <taxon>Symbiodiniaceae</taxon>
        <taxon>Symbiodinium</taxon>
    </lineage>
</organism>
<name>A0A1Q9CPG5_SYMMI</name>
<comment type="caution">
    <text evidence="2">The sequence shown here is derived from an EMBL/GenBank/DDBJ whole genome shotgun (WGS) entry which is preliminary data.</text>
</comment>
<accession>A0A1Q9CPG5</accession>
<keyword evidence="1" id="KW-1133">Transmembrane helix</keyword>
<proteinExistence type="predicted"/>